<dbReference type="Pfam" id="PF00447">
    <property type="entry name" value="HSF_DNA-bind"/>
    <property type="match status" value="1"/>
</dbReference>
<dbReference type="FunFam" id="1.10.10.10:FF:000286">
    <property type="entry name" value="Heat shock transcription factor"/>
    <property type="match status" value="1"/>
</dbReference>
<dbReference type="InterPro" id="IPR000232">
    <property type="entry name" value="HSF_DNA-bd"/>
</dbReference>
<dbReference type="GO" id="GO:0043565">
    <property type="term" value="F:sequence-specific DNA binding"/>
    <property type="evidence" value="ECO:0007669"/>
    <property type="project" value="InterPro"/>
</dbReference>
<keyword evidence="2" id="KW-0238">DNA-binding</keyword>
<dbReference type="InterPro" id="IPR036388">
    <property type="entry name" value="WH-like_DNA-bd_sf"/>
</dbReference>
<feature type="region of interest" description="Disordered" evidence="5">
    <location>
        <begin position="122"/>
        <end position="143"/>
    </location>
</feature>
<dbReference type="SUPFAM" id="SSF46785">
    <property type="entry name" value="Winged helix' DNA-binding domain"/>
    <property type="match status" value="1"/>
</dbReference>
<evidence type="ECO:0000313" key="8">
    <source>
        <dbReference type="Proteomes" id="UP000481153"/>
    </source>
</evidence>
<feature type="domain" description="HSF-type DNA-binding" evidence="6">
    <location>
        <begin position="37"/>
        <end position="133"/>
    </location>
</feature>
<reference evidence="7 8" key="1">
    <citation type="submission" date="2019-07" db="EMBL/GenBank/DDBJ databases">
        <title>Genomics analysis of Aphanomyces spp. identifies a new class of oomycete effector associated with host adaptation.</title>
        <authorList>
            <person name="Gaulin E."/>
        </authorList>
    </citation>
    <scope>NUCLEOTIDE SEQUENCE [LARGE SCALE GENOMIC DNA]</scope>
    <source>
        <strain evidence="7 8">ATCC 201684</strain>
    </source>
</reference>
<organism evidence="7 8">
    <name type="scientific">Aphanomyces euteiches</name>
    <dbReference type="NCBI Taxonomy" id="100861"/>
    <lineage>
        <taxon>Eukaryota</taxon>
        <taxon>Sar</taxon>
        <taxon>Stramenopiles</taxon>
        <taxon>Oomycota</taxon>
        <taxon>Saprolegniomycetes</taxon>
        <taxon>Saprolegniales</taxon>
        <taxon>Verrucalvaceae</taxon>
        <taxon>Aphanomyces</taxon>
    </lineage>
</organism>
<dbReference type="EMBL" id="VJMJ01000030">
    <property type="protein sequence ID" value="KAF0742133.1"/>
    <property type="molecule type" value="Genomic_DNA"/>
</dbReference>
<dbReference type="InterPro" id="IPR036390">
    <property type="entry name" value="WH_DNA-bd_sf"/>
</dbReference>
<evidence type="ECO:0000256" key="2">
    <source>
        <dbReference type="ARBA" id="ARBA00023125"/>
    </source>
</evidence>
<evidence type="ECO:0000256" key="1">
    <source>
        <dbReference type="ARBA" id="ARBA00004123"/>
    </source>
</evidence>
<dbReference type="Proteomes" id="UP000481153">
    <property type="component" value="Unassembled WGS sequence"/>
</dbReference>
<protein>
    <recommendedName>
        <fullName evidence="6">HSF-type DNA-binding domain-containing protein</fullName>
    </recommendedName>
</protein>
<dbReference type="GO" id="GO:0005634">
    <property type="term" value="C:nucleus"/>
    <property type="evidence" value="ECO:0007669"/>
    <property type="project" value="UniProtKB-SubCell"/>
</dbReference>
<evidence type="ECO:0000256" key="4">
    <source>
        <dbReference type="RuleBase" id="RU004020"/>
    </source>
</evidence>
<gene>
    <name evidence="7" type="ORF">Ae201684_002805</name>
</gene>
<evidence type="ECO:0000256" key="3">
    <source>
        <dbReference type="ARBA" id="ARBA00023242"/>
    </source>
</evidence>
<comment type="similarity">
    <text evidence="4">Belongs to the HSF family.</text>
</comment>
<comment type="caution">
    <text evidence="7">The sequence shown here is derived from an EMBL/GenBank/DDBJ whole genome shotgun (WGS) entry which is preliminary data.</text>
</comment>
<sequence length="199" mass="23096">MQVQATSCPDAQDVCGELTFSNFLSKTLMTQKKRNTNVPKFLRHLYSILTVEDPSIISWSADGMSIQLFSVQRLENEILPKYFKHNKLASFQRQLNYFGFRKWTKTQSCVCTFSHTHLHRHSTPDDMQTVSRKQHATDEPSSDVSVWSNDTFSIDDILALDEPVDLKLQDWDITSFEDSFDWFKADMFDVSTLSFEVFV</sequence>
<dbReference type="PANTHER" id="PTHR10015:SF427">
    <property type="entry name" value="HEAT SHOCK FACTOR PROTEIN"/>
    <property type="match status" value="1"/>
</dbReference>
<dbReference type="Gene3D" id="1.10.10.10">
    <property type="entry name" value="Winged helix-like DNA-binding domain superfamily/Winged helix DNA-binding domain"/>
    <property type="match status" value="1"/>
</dbReference>
<keyword evidence="3" id="KW-0539">Nucleus</keyword>
<dbReference type="AlphaFoldDB" id="A0A6G0XNZ0"/>
<evidence type="ECO:0000259" key="6">
    <source>
        <dbReference type="SMART" id="SM00415"/>
    </source>
</evidence>
<evidence type="ECO:0000256" key="5">
    <source>
        <dbReference type="SAM" id="MobiDB-lite"/>
    </source>
</evidence>
<keyword evidence="8" id="KW-1185">Reference proteome</keyword>
<dbReference type="PRINTS" id="PR00056">
    <property type="entry name" value="HSFDOMAIN"/>
</dbReference>
<dbReference type="PANTHER" id="PTHR10015">
    <property type="entry name" value="HEAT SHOCK TRANSCRIPTION FACTOR"/>
    <property type="match status" value="1"/>
</dbReference>
<accession>A0A6G0XNZ0</accession>
<proteinExistence type="inferred from homology"/>
<evidence type="ECO:0000313" key="7">
    <source>
        <dbReference type="EMBL" id="KAF0742133.1"/>
    </source>
</evidence>
<comment type="subcellular location">
    <subcellularLocation>
        <location evidence="1">Nucleus</location>
    </subcellularLocation>
</comment>
<dbReference type="GO" id="GO:0003700">
    <property type="term" value="F:DNA-binding transcription factor activity"/>
    <property type="evidence" value="ECO:0007669"/>
    <property type="project" value="InterPro"/>
</dbReference>
<dbReference type="VEuPathDB" id="FungiDB:AeMF1_008814"/>
<name>A0A6G0XNZ0_9STRA</name>
<dbReference type="SMART" id="SM00415">
    <property type="entry name" value="HSF"/>
    <property type="match status" value="1"/>
</dbReference>